<dbReference type="Pfam" id="PF03734">
    <property type="entry name" value="YkuD"/>
    <property type="match status" value="1"/>
</dbReference>
<evidence type="ECO:0000313" key="10">
    <source>
        <dbReference type="EMBL" id="NDV01142.1"/>
    </source>
</evidence>
<accession>A0A6B2K0D9</accession>
<dbReference type="InterPro" id="IPR036366">
    <property type="entry name" value="PGBDSf"/>
</dbReference>
<dbReference type="SUPFAM" id="SSF47090">
    <property type="entry name" value="PGBD-like"/>
    <property type="match status" value="1"/>
</dbReference>
<evidence type="ECO:0000259" key="9">
    <source>
        <dbReference type="PROSITE" id="PS52029"/>
    </source>
</evidence>
<dbReference type="RefSeq" id="WP_163892515.1">
    <property type="nucleotide sequence ID" value="NZ_JAAFYS010000002.1"/>
</dbReference>
<evidence type="ECO:0000256" key="8">
    <source>
        <dbReference type="SAM" id="SignalP"/>
    </source>
</evidence>
<dbReference type="Gene3D" id="2.40.440.10">
    <property type="entry name" value="L,D-transpeptidase catalytic domain-like"/>
    <property type="match status" value="1"/>
</dbReference>
<dbReference type="PANTHER" id="PTHR41533:SF2">
    <property type="entry name" value="BLR7131 PROTEIN"/>
    <property type="match status" value="1"/>
</dbReference>
<gene>
    <name evidence="10" type="ORF">GZA08_09210</name>
</gene>
<dbReference type="SUPFAM" id="SSF141523">
    <property type="entry name" value="L,D-transpeptidase catalytic domain-like"/>
    <property type="match status" value="1"/>
</dbReference>
<evidence type="ECO:0000256" key="3">
    <source>
        <dbReference type="ARBA" id="ARBA00022679"/>
    </source>
</evidence>
<dbReference type="InterPro" id="IPR052905">
    <property type="entry name" value="LD-transpeptidase_YkuD-like"/>
</dbReference>
<evidence type="ECO:0000256" key="5">
    <source>
        <dbReference type="ARBA" id="ARBA00022984"/>
    </source>
</evidence>
<dbReference type="GO" id="GO:0009252">
    <property type="term" value="P:peptidoglycan biosynthetic process"/>
    <property type="evidence" value="ECO:0007669"/>
    <property type="project" value="UniProtKB-UniPathway"/>
</dbReference>
<feature type="active site" description="Proton donor/acceptor" evidence="7">
    <location>
        <position position="421"/>
    </location>
</feature>
<sequence>MVPHVKALLLATALALPAGASQAQSISPFRQAVAEAAARDDGLAAFYRARDFAPLWSGSDEAAIARRNALLVAFDNAPLHGIPSHLYDPQQVIAALQAAETEVEMGEMEVQLSRAFLAYAHDVGWGMIEPRRVSSLIKRELPEFDGAAVLSGFAAAADPTAFILELAPDNPEYARLMRARMRLEETIAAGGWGPQVRAERLDPGESGPQVIALRNRLIAMDYLPRTAVTTYDSDMVAAVMRFQESHGIATDGIVGPSTLAALNVSAEDRLHSVLGSMERLRWMNYDLGDRHVWVNLTDYTARIVDFDEVTFETKAVIGAGDADRQTPEFSDVMERMVINPSWYVPRSIVVGEYLPGLRSNSGAHGHLQIIDSRGRVVSRGQSFAGYTASSFPYSMRQPPGPSNALGQVKFLFPNQWNIYLHDTPSQSLFSREVRTFSHGCIRLDDPLDFAYEILTREVENPVEFFQARLRSGVETPVELEHEIPVHLVYFTAFTNPQGELQFRNDVYGRDARLWELLSAEGVEIAAPGS</sequence>
<evidence type="ECO:0000256" key="2">
    <source>
        <dbReference type="ARBA" id="ARBA00005992"/>
    </source>
</evidence>
<evidence type="ECO:0000313" key="11">
    <source>
        <dbReference type="Proteomes" id="UP000474757"/>
    </source>
</evidence>
<dbReference type="InterPro" id="IPR005490">
    <property type="entry name" value="LD_TPept_cat_dom"/>
</dbReference>
<feature type="active site" description="Nucleophile" evidence="7">
    <location>
        <position position="440"/>
    </location>
</feature>
<dbReference type="GO" id="GO:0071555">
    <property type="term" value="P:cell wall organization"/>
    <property type="evidence" value="ECO:0007669"/>
    <property type="project" value="UniProtKB-UniRule"/>
</dbReference>
<dbReference type="GO" id="GO:0008360">
    <property type="term" value="P:regulation of cell shape"/>
    <property type="evidence" value="ECO:0007669"/>
    <property type="project" value="UniProtKB-UniRule"/>
</dbReference>
<proteinExistence type="inferred from homology"/>
<keyword evidence="8" id="KW-0732">Signal</keyword>
<keyword evidence="3" id="KW-0808">Transferase</keyword>
<dbReference type="PROSITE" id="PS52029">
    <property type="entry name" value="LD_TPASE"/>
    <property type="match status" value="1"/>
</dbReference>
<dbReference type="Pfam" id="PF01471">
    <property type="entry name" value="PG_binding_1"/>
    <property type="match status" value="1"/>
</dbReference>
<reference evidence="10 11" key="1">
    <citation type="submission" date="2020-02" db="EMBL/GenBank/DDBJ databases">
        <title>Pseudoroseicyclus tamarix, sp. nov., isolated from offshore sediment of a Tamarix chinensis forest.</title>
        <authorList>
            <person name="Gai Y."/>
        </authorList>
    </citation>
    <scope>NUCLEOTIDE SEQUENCE [LARGE SCALE GENOMIC DNA]</scope>
    <source>
        <strain evidence="10 11">CLL3-39</strain>
    </source>
</reference>
<dbReference type="InterPro" id="IPR036365">
    <property type="entry name" value="PGBD-like_sf"/>
</dbReference>
<feature type="signal peptide" evidence="8">
    <location>
        <begin position="1"/>
        <end position="23"/>
    </location>
</feature>
<dbReference type="InterPro" id="IPR002477">
    <property type="entry name" value="Peptidoglycan-bd-like"/>
</dbReference>
<dbReference type="EMBL" id="JAAGAB010000002">
    <property type="protein sequence ID" value="NDV01142.1"/>
    <property type="molecule type" value="Genomic_DNA"/>
</dbReference>
<keyword evidence="11" id="KW-1185">Reference proteome</keyword>
<dbReference type="CDD" id="cd16913">
    <property type="entry name" value="YkuD_like"/>
    <property type="match status" value="1"/>
</dbReference>
<dbReference type="Proteomes" id="UP000474757">
    <property type="component" value="Unassembled WGS sequence"/>
</dbReference>
<comment type="caution">
    <text evidence="10">The sequence shown here is derived from an EMBL/GenBank/DDBJ whole genome shotgun (WGS) entry which is preliminary data.</text>
</comment>
<dbReference type="InterPro" id="IPR038063">
    <property type="entry name" value="Transpep_catalytic_dom"/>
</dbReference>
<dbReference type="Gene3D" id="1.10.101.10">
    <property type="entry name" value="PGBD-like superfamily/PGBD"/>
    <property type="match status" value="1"/>
</dbReference>
<evidence type="ECO:0000256" key="1">
    <source>
        <dbReference type="ARBA" id="ARBA00004752"/>
    </source>
</evidence>
<dbReference type="AlphaFoldDB" id="A0A6B2K0D9"/>
<feature type="domain" description="L,D-TPase catalytic" evidence="9">
    <location>
        <begin position="290"/>
        <end position="465"/>
    </location>
</feature>
<organism evidence="10 11">
    <name type="scientific">Pseudoroseicyclus tamaricis</name>
    <dbReference type="NCBI Taxonomy" id="2705421"/>
    <lineage>
        <taxon>Bacteria</taxon>
        <taxon>Pseudomonadati</taxon>
        <taxon>Pseudomonadota</taxon>
        <taxon>Alphaproteobacteria</taxon>
        <taxon>Rhodobacterales</taxon>
        <taxon>Paracoccaceae</taxon>
        <taxon>Pseudoroseicyclus</taxon>
    </lineage>
</organism>
<evidence type="ECO:0000256" key="6">
    <source>
        <dbReference type="ARBA" id="ARBA00023316"/>
    </source>
</evidence>
<comment type="pathway">
    <text evidence="1 7">Cell wall biogenesis; peptidoglycan biosynthesis.</text>
</comment>
<protein>
    <submittedName>
        <fullName evidence="10">L,D-transpeptidase family protein</fullName>
    </submittedName>
</protein>
<dbReference type="InterPro" id="IPR045380">
    <property type="entry name" value="LD_TPept_scaffold_dom"/>
</dbReference>
<dbReference type="GO" id="GO:0016740">
    <property type="term" value="F:transferase activity"/>
    <property type="evidence" value="ECO:0007669"/>
    <property type="project" value="UniProtKB-KW"/>
</dbReference>
<dbReference type="PANTHER" id="PTHR41533">
    <property type="entry name" value="L,D-TRANSPEPTIDASE HI_1667-RELATED"/>
    <property type="match status" value="1"/>
</dbReference>
<keyword evidence="6 7" id="KW-0961">Cell wall biogenesis/degradation</keyword>
<name>A0A6B2K0D9_9RHOB</name>
<dbReference type="UniPathway" id="UPA00219"/>
<evidence type="ECO:0000256" key="4">
    <source>
        <dbReference type="ARBA" id="ARBA00022960"/>
    </source>
</evidence>
<feature type="chain" id="PRO_5025689886" evidence="8">
    <location>
        <begin position="24"/>
        <end position="529"/>
    </location>
</feature>
<dbReference type="GO" id="GO:0004180">
    <property type="term" value="F:carboxypeptidase activity"/>
    <property type="evidence" value="ECO:0007669"/>
    <property type="project" value="UniProtKB-ARBA"/>
</dbReference>
<comment type="similarity">
    <text evidence="2">Belongs to the YkuD family.</text>
</comment>
<keyword evidence="4 7" id="KW-0133">Cell shape</keyword>
<keyword evidence="5 7" id="KW-0573">Peptidoglycan synthesis</keyword>
<evidence type="ECO:0000256" key="7">
    <source>
        <dbReference type="PROSITE-ProRule" id="PRU01373"/>
    </source>
</evidence>
<dbReference type="Pfam" id="PF20142">
    <property type="entry name" value="Scaffold"/>
    <property type="match status" value="1"/>
</dbReference>